<name>A0A4R6GIE4_9BURK</name>
<accession>A0A4R6GIE4</accession>
<proteinExistence type="predicted"/>
<sequence length="381" mass="42609">MIAPAWLSHSGVQQLLNMLLDRTERAELAQSTQARATTLDARTFPALYKAEFDGDRQELWDYVLSLAKMQWIDLRLDKAQPGMAQYERKPKVKVLDLVAIRNATGRLERSKSPMERWREAVFSELSAPDIAKLNVSKYRIDIPGRLPEEIARQLNSLQALVGQPLMLREVSARLFWGQSKILDGRQALVAATLGLDECPFAEVPVQLQIHLPAEGFERILFIENQVTFERATRELGAKYAGYALIFCSGFKGSALRLRGEGGASLYFAAHGRIDDVSREAFKQWLTSTILLPCAFWGDLDYSGMAILKALRNSFPNMVAWEPGYAPMLKRLLSGGGHAPDAANKKNQRVVEAVGCSYADLTLLPTLSLIGKFVDQESSWYD</sequence>
<protein>
    <submittedName>
        <fullName evidence="2">Uncharacterized protein DUF2220</fullName>
    </submittedName>
</protein>
<dbReference type="Proteomes" id="UP000294737">
    <property type="component" value="Unassembled WGS sequence"/>
</dbReference>
<comment type="caution">
    <text evidence="2">The sequence shown here is derived from an EMBL/GenBank/DDBJ whole genome shotgun (WGS) entry which is preliminary data.</text>
</comment>
<dbReference type="EMBL" id="SNWF01000004">
    <property type="protein sequence ID" value="TDN94781.1"/>
    <property type="molecule type" value="Genomic_DNA"/>
</dbReference>
<dbReference type="InterPro" id="IPR024534">
    <property type="entry name" value="JetD_C"/>
</dbReference>
<evidence type="ECO:0000259" key="1">
    <source>
        <dbReference type="Pfam" id="PF09983"/>
    </source>
</evidence>
<dbReference type="RefSeq" id="WP_241523020.1">
    <property type="nucleotide sequence ID" value="NZ_PTLZ01000001.1"/>
</dbReference>
<evidence type="ECO:0000313" key="3">
    <source>
        <dbReference type="Proteomes" id="UP000294737"/>
    </source>
</evidence>
<organism evidence="2 3">
    <name type="scientific">Herminiimonas fonticola</name>
    <dbReference type="NCBI Taxonomy" id="303380"/>
    <lineage>
        <taxon>Bacteria</taxon>
        <taxon>Pseudomonadati</taxon>
        <taxon>Pseudomonadota</taxon>
        <taxon>Betaproteobacteria</taxon>
        <taxon>Burkholderiales</taxon>
        <taxon>Oxalobacteraceae</taxon>
        <taxon>Herminiimonas</taxon>
    </lineage>
</organism>
<keyword evidence="3" id="KW-1185">Reference proteome</keyword>
<dbReference type="Pfam" id="PF09983">
    <property type="entry name" value="JetD_C"/>
    <property type="match status" value="1"/>
</dbReference>
<evidence type="ECO:0000313" key="2">
    <source>
        <dbReference type="EMBL" id="TDN94781.1"/>
    </source>
</evidence>
<feature type="domain" description="Wadjet protein JetD C-terminal" evidence="1">
    <location>
        <begin position="216"/>
        <end position="317"/>
    </location>
</feature>
<dbReference type="AlphaFoldDB" id="A0A4R6GIE4"/>
<gene>
    <name evidence="2" type="ORF">EV677_1338</name>
</gene>
<reference evidence="2 3" key="1">
    <citation type="submission" date="2019-03" db="EMBL/GenBank/DDBJ databases">
        <title>Genomic Encyclopedia of Type Strains, Phase IV (KMG-IV): sequencing the most valuable type-strain genomes for metagenomic binning, comparative biology and taxonomic classification.</title>
        <authorList>
            <person name="Goeker M."/>
        </authorList>
    </citation>
    <scope>NUCLEOTIDE SEQUENCE [LARGE SCALE GENOMIC DNA]</scope>
    <source>
        <strain evidence="2 3">DSM 18555</strain>
    </source>
</reference>